<dbReference type="InterPro" id="IPR002087">
    <property type="entry name" value="Anti_prolifrtn"/>
</dbReference>
<gene>
    <name evidence="5" type="ORF">SSLN_LOCUS9168</name>
    <name evidence="4" type="ORF">TR140281</name>
</gene>
<dbReference type="GO" id="GO:0003714">
    <property type="term" value="F:transcription corepressor activity"/>
    <property type="evidence" value="ECO:0007669"/>
    <property type="project" value="TreeGrafter"/>
</dbReference>
<dbReference type="SMART" id="SM00099">
    <property type="entry name" value="btg1"/>
    <property type="match status" value="1"/>
</dbReference>
<reference evidence="5 6" key="3">
    <citation type="submission" date="2018-11" db="EMBL/GenBank/DDBJ databases">
        <authorList>
            <consortium name="Pathogen Informatics"/>
        </authorList>
    </citation>
    <scope>NUCLEOTIDE SEQUENCE [LARGE SCALE GENOMIC DNA]</scope>
    <source>
        <strain evidence="5 6">NST_G2</strain>
    </source>
</reference>
<reference evidence="7" key="2">
    <citation type="submission" date="2016-06" db="UniProtKB">
        <authorList>
            <consortium name="WormBaseParasite"/>
        </authorList>
    </citation>
    <scope>IDENTIFICATION</scope>
</reference>
<dbReference type="InterPro" id="IPR036054">
    <property type="entry name" value="BTG-like_sf"/>
</dbReference>
<dbReference type="PANTHER" id="PTHR17537">
    <property type="entry name" value="TRANSDUCER OF ERBB2 TOB"/>
    <property type="match status" value="1"/>
</dbReference>
<dbReference type="InterPro" id="IPR015676">
    <property type="entry name" value="Tob1/2"/>
</dbReference>
<dbReference type="WBParaSite" id="SSLN_0000951701-mRNA-1">
    <property type="protein sequence ID" value="SSLN_0000951701-mRNA-1"/>
    <property type="gene ID" value="SSLN_0000951701"/>
</dbReference>
<proteinExistence type="inferred from homology"/>
<keyword evidence="6" id="KW-1185">Reference proteome</keyword>
<dbReference type="AlphaFoldDB" id="A0A0V0J2I0"/>
<evidence type="ECO:0000313" key="5">
    <source>
        <dbReference type="EMBL" id="VDL95553.1"/>
    </source>
</evidence>
<protein>
    <submittedName>
        <fullName evidence="7">Anti_prolifrtn domain-containing protein</fullName>
    </submittedName>
</protein>
<organism evidence="4">
    <name type="scientific">Schistocephalus solidus</name>
    <name type="common">Tapeworm</name>
    <dbReference type="NCBI Taxonomy" id="70667"/>
    <lineage>
        <taxon>Eukaryota</taxon>
        <taxon>Metazoa</taxon>
        <taxon>Spiralia</taxon>
        <taxon>Lophotrochozoa</taxon>
        <taxon>Platyhelminthes</taxon>
        <taxon>Cestoda</taxon>
        <taxon>Eucestoda</taxon>
        <taxon>Diphyllobothriidea</taxon>
        <taxon>Diphyllobothriidae</taxon>
        <taxon>Schistocephalus</taxon>
    </lineage>
</organism>
<dbReference type="Gene3D" id="3.90.640.90">
    <property type="entry name" value="Anti-proliferative protein, N-terminal domain"/>
    <property type="match status" value="1"/>
</dbReference>
<dbReference type="OrthoDB" id="19928at2759"/>
<evidence type="ECO:0000313" key="7">
    <source>
        <dbReference type="WBParaSite" id="SSLN_0000951701-mRNA-1"/>
    </source>
</evidence>
<evidence type="ECO:0000259" key="3">
    <source>
        <dbReference type="SMART" id="SM00099"/>
    </source>
</evidence>
<evidence type="ECO:0000313" key="4">
    <source>
        <dbReference type="EMBL" id="JAP59533.1"/>
    </source>
</evidence>
<dbReference type="Proteomes" id="UP000275846">
    <property type="component" value="Unassembled WGS sequence"/>
</dbReference>
<evidence type="ECO:0000256" key="2">
    <source>
        <dbReference type="ARBA" id="ARBA00022553"/>
    </source>
</evidence>
<dbReference type="PANTHER" id="PTHR17537:SF5">
    <property type="entry name" value="TRANSDUCER OF ERBB2, ISOFORM A"/>
    <property type="match status" value="1"/>
</dbReference>
<dbReference type="EMBL" id="GEEE01006528">
    <property type="protein sequence ID" value="JAP56697.1"/>
    <property type="molecule type" value="Transcribed_RNA"/>
</dbReference>
<dbReference type="SUPFAM" id="SSF160696">
    <property type="entry name" value="BTG domain-like"/>
    <property type="match status" value="1"/>
</dbReference>
<keyword evidence="2" id="KW-0597">Phosphoprotein</keyword>
<dbReference type="STRING" id="70667.A0A0V0J2I0"/>
<dbReference type="Pfam" id="PF07742">
    <property type="entry name" value="BTG"/>
    <property type="match status" value="1"/>
</dbReference>
<name>A0A0V0J2I0_SCHSO</name>
<accession>A0A0V0J2I0</accession>
<evidence type="ECO:0000313" key="6">
    <source>
        <dbReference type="Proteomes" id="UP000275846"/>
    </source>
</evidence>
<dbReference type="EMBL" id="GEEE01003692">
    <property type="protein sequence ID" value="JAP59533.1"/>
    <property type="molecule type" value="Transcribed_RNA"/>
</dbReference>
<reference evidence="4" key="1">
    <citation type="submission" date="2016-01" db="EMBL/GenBank/DDBJ databases">
        <title>Reference transcriptome for the parasite Schistocephalus solidus: insights into the molecular evolution of parasitism.</title>
        <authorList>
            <person name="Hebert F.O."/>
            <person name="Grambauer S."/>
            <person name="Barber I."/>
            <person name="Landry C.R."/>
            <person name="Aubin-Horth N."/>
        </authorList>
    </citation>
    <scope>NUCLEOTIDE SEQUENCE</scope>
</reference>
<dbReference type="EMBL" id="GEEE01004601">
    <property type="protein sequence ID" value="JAP58624.1"/>
    <property type="molecule type" value="Transcribed_RNA"/>
</dbReference>
<dbReference type="EMBL" id="UYSU01035077">
    <property type="protein sequence ID" value="VDL95553.1"/>
    <property type="molecule type" value="Genomic_DNA"/>
</dbReference>
<evidence type="ECO:0000256" key="1">
    <source>
        <dbReference type="ARBA" id="ARBA00007989"/>
    </source>
</evidence>
<dbReference type="GO" id="GO:0005634">
    <property type="term" value="C:nucleus"/>
    <property type="evidence" value="ECO:0007669"/>
    <property type="project" value="TreeGrafter"/>
</dbReference>
<sequence length="722" mass="76989">MYVEVSVAVNYILSHLYTKLPRRRVDNFGEELERGLFRKLQPHWFTEAPAQEASQRCLHTCGPQADFLLAEAAAASGLDWSEIQACLPTGLVISIDPGYVACQFGSTSPSDCSSILNSTNAWVAGGFNSTSLSSSGCSSASSISSNASSGSWSKTKYQVLYSVSPRTNGNLAVPNSEKVPEVPAPEVKKVSDEPEPHLATEAALSVLTEPDDIVNGTNTQSQQSHGYDFALRDHNQPITNTQKTATDVNQIFNAALGDNASANNNTESESKSYIQNAAPRCAETSDSGVSNVAVNPFAAADATGDGAFFDSFASEAQSKSGTAEVEPSFPFNFPAKQTRMLMSMANPLDGSGEPEFAPFDYHQGPHMPTFNAAQNFIQKSTSTPSFTAATFAQTKFGSTKLKSQSKRPHRLVSPCDLPVSNYSSQFVEAIGQTAVTAGQLNERAICLNDLRRAGGLYTGVPNLIPEATRTYFGNFPTQLERSHDVSAAAAAAGGFSGFFEAKHFNSCSNATVTTTNSGNVGGRSGMVPGNALWSQFEKIRNEFQLKNSQFAETNPSEAVLANFRSNCANLPGTYSPTFNESNSTINSLTKCLASSGRKDAKLVFAAPEGFTLGNVGQLSGFQAPDSIERSAATASSLDTFLNHRNQTQTGAKLNGSAMDSALNNSKTVASSLYADDSVNPDLQDLWNSQKLGEFCWPHEKPSPMLEASSLGQVLSGLNISER</sequence>
<dbReference type="GO" id="GO:0005737">
    <property type="term" value="C:cytoplasm"/>
    <property type="evidence" value="ECO:0007669"/>
    <property type="project" value="TreeGrafter"/>
</dbReference>
<dbReference type="EMBL" id="GEEE01023219">
    <property type="protein sequence ID" value="JAP40006.1"/>
    <property type="molecule type" value="Transcribed_RNA"/>
</dbReference>
<comment type="similarity">
    <text evidence="1">Belongs to the BTG family.</text>
</comment>
<feature type="domain" description="Anti-proliferative protein" evidence="3">
    <location>
        <begin position="1"/>
        <end position="107"/>
    </location>
</feature>